<reference evidence="10" key="1">
    <citation type="submission" date="2021-04" db="EMBL/GenBank/DDBJ databases">
        <authorList>
            <consortium name="Wellcome Sanger Institute Data Sharing"/>
        </authorList>
    </citation>
    <scope>NUCLEOTIDE SEQUENCE [LARGE SCALE GENOMIC DNA]</scope>
</reference>
<dbReference type="Ensembl" id="ENSSAUT00010023202.1">
    <property type="protein sequence ID" value="ENSSAUP00010021964.1"/>
    <property type="gene ID" value="ENSSAUG00010009705.1"/>
</dbReference>
<dbReference type="Pfam" id="PF07773">
    <property type="entry name" value="TCTN_DUF1619"/>
    <property type="match status" value="2"/>
</dbReference>
<organism evidence="10 11">
    <name type="scientific">Sparus aurata</name>
    <name type="common">Gilthead sea bream</name>
    <dbReference type="NCBI Taxonomy" id="8175"/>
    <lineage>
        <taxon>Eukaryota</taxon>
        <taxon>Metazoa</taxon>
        <taxon>Chordata</taxon>
        <taxon>Craniata</taxon>
        <taxon>Vertebrata</taxon>
        <taxon>Euteleostomi</taxon>
        <taxon>Actinopterygii</taxon>
        <taxon>Neopterygii</taxon>
        <taxon>Teleostei</taxon>
        <taxon>Neoteleostei</taxon>
        <taxon>Acanthomorphata</taxon>
        <taxon>Eupercaria</taxon>
        <taxon>Spariformes</taxon>
        <taxon>Sparidae</taxon>
        <taxon>Sparus</taxon>
    </lineage>
</organism>
<name>A0A671V735_SPAAU</name>
<evidence type="ECO:0000256" key="7">
    <source>
        <dbReference type="SAM" id="SignalP"/>
    </source>
</evidence>
<dbReference type="RefSeq" id="XP_030251193.1">
    <property type="nucleotide sequence ID" value="XM_030395333.1"/>
</dbReference>
<dbReference type="OMA" id="AGDVKIC"/>
<keyword evidence="3 7" id="KW-0732">Signal</keyword>
<feature type="region of interest" description="Disordered" evidence="6">
    <location>
        <begin position="50"/>
        <end position="71"/>
    </location>
</feature>
<dbReference type="Proteomes" id="UP000472265">
    <property type="component" value="Chromosome 18"/>
</dbReference>
<evidence type="ECO:0000256" key="4">
    <source>
        <dbReference type="ARBA" id="ARBA00022794"/>
    </source>
</evidence>
<comment type="similarity">
    <text evidence="1">Belongs to the tectonic family.</text>
</comment>
<evidence type="ECO:0000256" key="6">
    <source>
        <dbReference type="SAM" id="MobiDB-lite"/>
    </source>
</evidence>
<keyword evidence="11" id="KW-1185">Reference proteome</keyword>
<evidence type="ECO:0000313" key="11">
    <source>
        <dbReference type="Proteomes" id="UP000472265"/>
    </source>
</evidence>
<feature type="signal peptide" evidence="7">
    <location>
        <begin position="1"/>
        <end position="26"/>
    </location>
</feature>
<evidence type="ECO:0000256" key="1">
    <source>
        <dbReference type="ARBA" id="ARBA00007633"/>
    </source>
</evidence>
<dbReference type="RefSeq" id="XP_030251192.1">
    <property type="nucleotide sequence ID" value="XM_030395332.1"/>
</dbReference>
<dbReference type="InParanoid" id="A0A671V735"/>
<dbReference type="PANTHER" id="PTHR14611:SF1">
    <property type="entry name" value="TECTONIC-1"/>
    <property type="match status" value="1"/>
</dbReference>
<feature type="domain" description="Tectonic-1-3" evidence="8">
    <location>
        <begin position="416"/>
        <end position="590"/>
    </location>
</feature>
<dbReference type="InterPro" id="IPR011677">
    <property type="entry name" value="TCTN1-3_dom"/>
</dbReference>
<comment type="subunit">
    <text evidence="2">Part of the tectonic-like complex (also named B9 complex).</text>
</comment>
<dbReference type="FunCoup" id="A0A671V735">
    <property type="interactions" value="217"/>
</dbReference>
<dbReference type="PANTHER" id="PTHR14611">
    <property type="entry name" value="TECTONIC FAMILY MEMBER"/>
    <property type="match status" value="1"/>
</dbReference>
<evidence type="ECO:0000256" key="2">
    <source>
        <dbReference type="ARBA" id="ARBA00011495"/>
    </source>
</evidence>
<dbReference type="OrthoDB" id="2104337at2759"/>
<evidence type="ECO:0000313" key="10">
    <source>
        <dbReference type="Ensembl" id="ENSSAUP00010021964.1"/>
    </source>
</evidence>
<feature type="chain" id="PRO_5025576370" evidence="7">
    <location>
        <begin position="27"/>
        <end position="619"/>
    </location>
</feature>
<dbReference type="GeneTree" id="ENSGT00570000079101"/>
<evidence type="ECO:0000256" key="5">
    <source>
        <dbReference type="ARBA" id="ARBA00023180"/>
    </source>
</evidence>
<evidence type="ECO:0000259" key="9">
    <source>
        <dbReference type="Pfam" id="PF25752"/>
    </source>
</evidence>
<dbReference type="AlphaFoldDB" id="A0A671V735"/>
<evidence type="ECO:0000259" key="8">
    <source>
        <dbReference type="Pfam" id="PF07773"/>
    </source>
</evidence>
<protein>
    <submittedName>
        <fullName evidence="10">Tectonic family member 1</fullName>
    </submittedName>
</protein>
<proteinExistence type="inferred from homology"/>
<gene>
    <name evidence="10" type="primary">tctn1</name>
</gene>
<dbReference type="GeneID" id="115568226"/>
<dbReference type="CTD" id="79600"/>
<dbReference type="InterPro" id="IPR057724">
    <property type="entry name" value="TCTN1-3_N"/>
</dbReference>
<dbReference type="GO" id="GO:0060271">
    <property type="term" value="P:cilium assembly"/>
    <property type="evidence" value="ECO:0007669"/>
    <property type="project" value="TreeGrafter"/>
</dbReference>
<dbReference type="Pfam" id="PF25752">
    <property type="entry name" value="DUF1619_N"/>
    <property type="match status" value="1"/>
</dbReference>
<reference evidence="10" key="2">
    <citation type="submission" date="2025-08" db="UniProtKB">
        <authorList>
            <consortium name="Ensembl"/>
        </authorList>
    </citation>
    <scope>IDENTIFICATION</scope>
</reference>
<keyword evidence="5" id="KW-0325">Glycoprotein</keyword>
<evidence type="ECO:0000256" key="3">
    <source>
        <dbReference type="ARBA" id="ARBA00022729"/>
    </source>
</evidence>
<dbReference type="GO" id="GO:0036038">
    <property type="term" value="C:MKS complex"/>
    <property type="evidence" value="ECO:0007669"/>
    <property type="project" value="TreeGrafter"/>
</dbReference>
<feature type="compositionally biased region" description="Polar residues" evidence="6">
    <location>
        <begin position="50"/>
        <end position="63"/>
    </location>
</feature>
<reference evidence="10" key="3">
    <citation type="submission" date="2025-09" db="UniProtKB">
        <authorList>
            <consortium name="Ensembl"/>
        </authorList>
    </citation>
    <scope>IDENTIFICATION</scope>
</reference>
<accession>A0A671V735</accession>
<feature type="domain" description="Tectonic-1-3" evidence="8">
    <location>
        <begin position="232"/>
        <end position="401"/>
    </location>
</feature>
<keyword evidence="4" id="KW-0970">Cilium biogenesis/degradation</keyword>
<dbReference type="InterPro" id="IPR040354">
    <property type="entry name" value="TCTN1-3"/>
</dbReference>
<sequence>MATWTVVRRSTSQVFSLFLFFTAVSSNENATSYNNFHTAAFGDQNVTFNDMDNDTTTQPTEFDSTTPTTLSYSTTEEPVLPTLTTEPLPVSDRLLSVVTNVGSFCPCDEHKDVCDINCCCDRECGEEVALFTGCSVVTVSGNKKLCSRDVASSSLRSTIDGYSEVQLFVHKETNYDVFCIQSQNRVDGFSHPSPAIPTGSNFDSLFKQFSSFIFGSEENSGQASSAEPLTVSGYRYGDIMMTAEDSGQRGIFWLPAPTVTADCVDTSPAAFLQDQSNRCTRDLVLEQDCSTLLALSIDTYTNIQLIAGKNTVADVVPVQVSSVILQSVDGTQTELQISDGENLNPLLLNQALCANVVLKVGYVMTYNPAGEMVNVTVSVVLGFVSEGAVPLEQEFLVTFVQEDEEEVAVHYSGNPGYVDGLPLVSGTRSADGIVQSVDPRDTLSLLHSTEDQDCLLGPHQHSPVLFGVDSVSGCTLRLEDAGNCSLVSQMLLDVLRGPNYSQYVASFGNSPLGNPLDWLPVNNFNLDEAQSCSIPLSFHLEVEWTKYGSLVNPQNQIVSIREIIQTNTTSLELLSGGSSILSVRSSVSFIPVSAPAHPGYRATPTIDAKLPFDFFFPFV</sequence>
<dbReference type="GO" id="GO:1904491">
    <property type="term" value="P:protein localization to ciliary transition zone"/>
    <property type="evidence" value="ECO:0007669"/>
    <property type="project" value="TreeGrafter"/>
</dbReference>
<feature type="domain" description="Tectonic-1-3 N-terminal" evidence="9">
    <location>
        <begin position="95"/>
        <end position="198"/>
    </location>
</feature>